<keyword evidence="2" id="KW-1185">Reference proteome</keyword>
<dbReference type="Proteomes" id="UP001213799">
    <property type="component" value="Unassembled WGS sequence"/>
</dbReference>
<proteinExistence type="predicted"/>
<protein>
    <submittedName>
        <fullName evidence="1">Zinc finger C2H2</fullName>
    </submittedName>
</protein>
<accession>A0AAD6H1V6</accession>
<organism evidence="1 2">
    <name type="scientific">Penicillium hordei</name>
    <dbReference type="NCBI Taxonomy" id="40994"/>
    <lineage>
        <taxon>Eukaryota</taxon>
        <taxon>Fungi</taxon>
        <taxon>Dikarya</taxon>
        <taxon>Ascomycota</taxon>
        <taxon>Pezizomycotina</taxon>
        <taxon>Eurotiomycetes</taxon>
        <taxon>Eurotiomycetidae</taxon>
        <taxon>Eurotiales</taxon>
        <taxon>Aspergillaceae</taxon>
        <taxon>Penicillium</taxon>
    </lineage>
</organism>
<dbReference type="GeneID" id="81589958"/>
<dbReference type="EMBL" id="JAQJAE010000004">
    <property type="protein sequence ID" value="KAJ5598578.1"/>
    <property type="molecule type" value="Genomic_DNA"/>
</dbReference>
<evidence type="ECO:0000313" key="1">
    <source>
        <dbReference type="EMBL" id="KAJ5598578.1"/>
    </source>
</evidence>
<reference evidence="1" key="1">
    <citation type="journal article" date="2023" name="IMA Fungus">
        <title>Comparative genomic study of the Penicillium genus elucidates a diverse pangenome and 15 lateral gene transfer events.</title>
        <authorList>
            <person name="Petersen C."/>
            <person name="Sorensen T."/>
            <person name="Nielsen M.R."/>
            <person name="Sondergaard T.E."/>
            <person name="Sorensen J.L."/>
            <person name="Fitzpatrick D.A."/>
            <person name="Frisvad J.C."/>
            <person name="Nielsen K.L."/>
        </authorList>
    </citation>
    <scope>NUCLEOTIDE SEQUENCE</scope>
    <source>
        <strain evidence="1">IBT 12815</strain>
    </source>
</reference>
<comment type="caution">
    <text evidence="1">The sequence shown here is derived from an EMBL/GenBank/DDBJ whole genome shotgun (WGS) entry which is preliminary data.</text>
</comment>
<reference evidence="1" key="2">
    <citation type="submission" date="2023-01" db="EMBL/GenBank/DDBJ databases">
        <authorList>
            <person name="Petersen C."/>
        </authorList>
    </citation>
    <scope>NUCLEOTIDE SEQUENCE</scope>
    <source>
        <strain evidence="1">IBT 12815</strain>
    </source>
</reference>
<name>A0AAD6H1V6_9EURO</name>
<sequence>MAKKDPLLTYTCNVVNLSDFDNSEIRQAVLPRIESDYDYPPDLQTCKAFLVSAAKGKYGRIEALPTVETI</sequence>
<gene>
    <name evidence="1" type="ORF">N7537_008662</name>
</gene>
<evidence type="ECO:0000313" key="2">
    <source>
        <dbReference type="Proteomes" id="UP001213799"/>
    </source>
</evidence>
<dbReference type="AlphaFoldDB" id="A0AAD6H1V6"/>
<dbReference type="RefSeq" id="XP_056751792.1">
    <property type="nucleotide sequence ID" value="XM_056899716.1"/>
</dbReference>